<dbReference type="AlphaFoldDB" id="A0A1G6IVP2"/>
<dbReference type="EMBL" id="FMYM01000005">
    <property type="protein sequence ID" value="SDC10577.1"/>
    <property type="molecule type" value="Genomic_DNA"/>
</dbReference>
<evidence type="ECO:0000313" key="2">
    <source>
        <dbReference type="EMBL" id="SDC10577.1"/>
    </source>
</evidence>
<keyword evidence="1" id="KW-0732">Signal</keyword>
<evidence type="ECO:0000313" key="3">
    <source>
        <dbReference type="Proteomes" id="UP000242662"/>
    </source>
</evidence>
<protein>
    <submittedName>
        <fullName evidence="2">Uncharacterized protein</fullName>
    </submittedName>
</protein>
<accession>A0A1G6IVP2</accession>
<dbReference type="Proteomes" id="UP000242662">
    <property type="component" value="Unassembled WGS sequence"/>
</dbReference>
<feature type="signal peptide" evidence="1">
    <location>
        <begin position="1"/>
        <end position="23"/>
    </location>
</feature>
<sequence length="258" mass="28308">MNKTMVSTFAAVIVGAVSLTTFGEDPATAATQNFSQSQTNAQVLKQENIVITSNFSDGTDDWAGGFAEYFVGEEHLSELLFDHRTLPKQLDDEKKALFLSGQNDHGDLFMFVKKKLSQNLHLKPNTAYDIQFDFDIVSDLTTGQPDLSAGEDVYVKAGASPYEPMAYIGEHGNYWRMSADKGHGALSGQDALTVGNLAKNTSVAEYEKKHFHTAPHSFVAETNDNGELWLFVGTDSSFTGKTSIYIPRIEATLTEVTM</sequence>
<evidence type="ECO:0000256" key="1">
    <source>
        <dbReference type="SAM" id="SignalP"/>
    </source>
</evidence>
<organism evidence="2 3">
    <name type="scientific">Shouchella lonarensis</name>
    <dbReference type="NCBI Taxonomy" id="1464122"/>
    <lineage>
        <taxon>Bacteria</taxon>
        <taxon>Bacillati</taxon>
        <taxon>Bacillota</taxon>
        <taxon>Bacilli</taxon>
        <taxon>Bacillales</taxon>
        <taxon>Bacillaceae</taxon>
        <taxon>Shouchella</taxon>
    </lineage>
</organism>
<dbReference type="RefSeq" id="WP_090775533.1">
    <property type="nucleotide sequence ID" value="NZ_FMYM01000005.1"/>
</dbReference>
<keyword evidence="3" id="KW-1185">Reference proteome</keyword>
<reference evidence="3" key="1">
    <citation type="submission" date="2016-09" db="EMBL/GenBank/DDBJ databases">
        <authorList>
            <person name="Varghese N."/>
            <person name="Submissions S."/>
        </authorList>
    </citation>
    <scope>NUCLEOTIDE SEQUENCE [LARGE SCALE GENOMIC DNA]</scope>
    <source>
        <strain evidence="3">25nlg</strain>
    </source>
</reference>
<dbReference type="OrthoDB" id="2781053at2"/>
<name>A0A1G6IVP2_9BACI</name>
<feature type="chain" id="PRO_5038994105" evidence="1">
    <location>
        <begin position="24"/>
        <end position="258"/>
    </location>
</feature>
<proteinExistence type="predicted"/>
<gene>
    <name evidence="2" type="ORF">SAMN05421737_105180</name>
</gene>